<name>A0ABQ6ZID6_9GAMM</name>
<feature type="domain" description="SGNH hydrolase-type esterase" evidence="1">
    <location>
        <begin position="58"/>
        <end position="234"/>
    </location>
</feature>
<dbReference type="InterPro" id="IPR036514">
    <property type="entry name" value="SGNH_hydro_sf"/>
</dbReference>
<reference evidence="2 3" key="1">
    <citation type="submission" date="2017-10" db="EMBL/GenBank/DDBJ databases">
        <title>Whole genome sequencing of members of genus Pseudoxanthomonas.</title>
        <authorList>
            <person name="Kumar S."/>
            <person name="Bansal K."/>
            <person name="Kaur A."/>
            <person name="Patil P."/>
            <person name="Sharma S."/>
            <person name="Patil P.B."/>
        </authorList>
    </citation>
    <scope>NUCLEOTIDE SEQUENCE [LARGE SCALE GENOMIC DNA]</scope>
    <source>
        <strain evidence="2 3">DSM 17109</strain>
    </source>
</reference>
<keyword evidence="3" id="KW-1185">Reference proteome</keyword>
<protein>
    <recommendedName>
        <fullName evidence="1">SGNH hydrolase-type esterase domain-containing protein</fullName>
    </recommendedName>
</protein>
<dbReference type="Proteomes" id="UP000781710">
    <property type="component" value="Unassembled WGS sequence"/>
</dbReference>
<dbReference type="InterPro" id="IPR013830">
    <property type="entry name" value="SGNH_hydro"/>
</dbReference>
<proteinExistence type="predicted"/>
<evidence type="ECO:0000259" key="1">
    <source>
        <dbReference type="Pfam" id="PF13472"/>
    </source>
</evidence>
<dbReference type="SUPFAM" id="SSF52266">
    <property type="entry name" value="SGNH hydrolase"/>
    <property type="match status" value="1"/>
</dbReference>
<sequence>MRLAVVGDSDSHAYHDGTRFTGKDGRRGGDFHETTWQWTEWLQRLRGGEVDQGPWGRYGSRRIVALIEEAVGRPGRIPEKEDFAYNFAVSGAVCNDLMNVQKQMPRLVRLMDEAPTAWRGGVVVVRIGVNSFGQSDSLERLAANSDAGVLAEIDRCIADVRDAVAYLHRYHPDTRVVLVGIFNNANVGDNIQRWQSPREQARIARALDRYDAALKAMAADPRIAFFDDRAWFAALWGSRTAEGRPAYRPISVDGRLVVTNTQGDAPCHAVLADGHAGTVWNALWAKALVHVLNQRFDAGIPPITRAELTPSGNFRKQPGREDCAAP</sequence>
<evidence type="ECO:0000313" key="3">
    <source>
        <dbReference type="Proteomes" id="UP000781710"/>
    </source>
</evidence>
<gene>
    <name evidence="2" type="ORF">CSC78_07315</name>
</gene>
<dbReference type="Pfam" id="PF13472">
    <property type="entry name" value="Lipase_GDSL_2"/>
    <property type="match status" value="1"/>
</dbReference>
<dbReference type="EMBL" id="PDWW01000007">
    <property type="protein sequence ID" value="KAF1725796.1"/>
    <property type="molecule type" value="Genomic_DNA"/>
</dbReference>
<accession>A0ABQ6ZID6</accession>
<organism evidence="2 3">
    <name type="scientific">Pseudoxanthomonas japonensis</name>
    <dbReference type="NCBI Taxonomy" id="69284"/>
    <lineage>
        <taxon>Bacteria</taxon>
        <taxon>Pseudomonadati</taxon>
        <taxon>Pseudomonadota</taxon>
        <taxon>Gammaproteobacteria</taxon>
        <taxon>Lysobacterales</taxon>
        <taxon>Lysobacteraceae</taxon>
        <taxon>Pseudoxanthomonas</taxon>
    </lineage>
</organism>
<dbReference type="Gene3D" id="3.40.50.1110">
    <property type="entry name" value="SGNH hydrolase"/>
    <property type="match status" value="1"/>
</dbReference>
<comment type="caution">
    <text evidence="2">The sequence shown here is derived from an EMBL/GenBank/DDBJ whole genome shotgun (WGS) entry which is preliminary data.</text>
</comment>
<evidence type="ECO:0000313" key="2">
    <source>
        <dbReference type="EMBL" id="KAF1725796.1"/>
    </source>
</evidence>